<feature type="region of interest" description="Disordered" evidence="5">
    <location>
        <begin position="1"/>
        <end position="27"/>
    </location>
</feature>
<proteinExistence type="predicted"/>
<dbReference type="SUPFAM" id="SSF63748">
    <property type="entry name" value="Tudor/PWWP/MBT"/>
    <property type="match status" value="3"/>
</dbReference>
<dbReference type="OrthoDB" id="341421at2759"/>
<dbReference type="InterPro" id="IPR050621">
    <property type="entry name" value="Tudor_domain_containing"/>
</dbReference>
<accession>A0A8T2NL25</accession>
<dbReference type="SUPFAM" id="SSF144232">
    <property type="entry name" value="HIT/MYND zinc finger-like"/>
    <property type="match status" value="1"/>
</dbReference>
<evidence type="ECO:0008006" key="10">
    <source>
        <dbReference type="Google" id="ProtNLM"/>
    </source>
</evidence>
<feature type="domain" description="Tudor" evidence="6">
    <location>
        <begin position="411"/>
        <end position="470"/>
    </location>
</feature>
<feature type="compositionally biased region" description="Low complexity" evidence="5">
    <location>
        <begin position="858"/>
        <end position="873"/>
    </location>
</feature>
<evidence type="ECO:0000256" key="1">
    <source>
        <dbReference type="ARBA" id="ARBA00022723"/>
    </source>
</evidence>
<dbReference type="EMBL" id="JAFBMS010000068">
    <property type="protein sequence ID" value="KAG9338342.1"/>
    <property type="molecule type" value="Genomic_DNA"/>
</dbReference>
<dbReference type="Gene3D" id="6.10.140.2220">
    <property type="match status" value="1"/>
</dbReference>
<evidence type="ECO:0000256" key="3">
    <source>
        <dbReference type="ARBA" id="ARBA00022833"/>
    </source>
</evidence>
<dbReference type="InterPro" id="IPR002999">
    <property type="entry name" value="Tudor"/>
</dbReference>
<name>A0A8T2NL25_9TELE</name>
<dbReference type="PANTHER" id="PTHR22948:SF4">
    <property type="entry name" value="TUDOR DOMAIN-CONTAINING PROTEIN 1"/>
    <property type="match status" value="1"/>
</dbReference>
<reference evidence="8" key="1">
    <citation type="thesis" date="2021" institute="BYU ScholarsArchive" country="Provo, UT, USA">
        <title>Applications of and Algorithms for Genome Assembly and Genomic Analyses with an Emphasis on Marine Teleosts.</title>
        <authorList>
            <person name="Pickett B.D."/>
        </authorList>
    </citation>
    <scope>NUCLEOTIDE SEQUENCE</scope>
    <source>
        <strain evidence="8">HI-2016</strain>
    </source>
</reference>
<keyword evidence="1" id="KW-0479">Metal-binding</keyword>
<feature type="domain" description="Tudor" evidence="6">
    <location>
        <begin position="728"/>
        <end position="786"/>
    </location>
</feature>
<keyword evidence="3" id="KW-0862">Zinc</keyword>
<dbReference type="Gene3D" id="2.40.50.90">
    <property type="match status" value="3"/>
</dbReference>
<dbReference type="GO" id="GO:0008270">
    <property type="term" value="F:zinc ion binding"/>
    <property type="evidence" value="ECO:0007669"/>
    <property type="project" value="UniProtKB-KW"/>
</dbReference>
<dbReference type="CDD" id="cd20409">
    <property type="entry name" value="Tudor_TDRD1_rpt2"/>
    <property type="match status" value="1"/>
</dbReference>
<keyword evidence="2 4" id="KW-0863">Zinc-finger</keyword>
<dbReference type="Gene3D" id="2.30.30.140">
    <property type="match status" value="3"/>
</dbReference>
<organism evidence="8 9">
    <name type="scientific">Albula glossodonta</name>
    <name type="common">roundjaw bonefish</name>
    <dbReference type="NCBI Taxonomy" id="121402"/>
    <lineage>
        <taxon>Eukaryota</taxon>
        <taxon>Metazoa</taxon>
        <taxon>Chordata</taxon>
        <taxon>Craniata</taxon>
        <taxon>Vertebrata</taxon>
        <taxon>Euteleostomi</taxon>
        <taxon>Actinopterygii</taxon>
        <taxon>Neopterygii</taxon>
        <taxon>Teleostei</taxon>
        <taxon>Albuliformes</taxon>
        <taxon>Albulidae</taxon>
        <taxon>Albula</taxon>
    </lineage>
</organism>
<comment type="caution">
    <text evidence="8">The sequence shown here is derived from an EMBL/GenBank/DDBJ whole genome shotgun (WGS) entry which is preliminary data.</text>
</comment>
<dbReference type="FunFam" id="2.30.30.140:FF:000018">
    <property type="entry name" value="Serine/threonine-protein kinase 31"/>
    <property type="match status" value="1"/>
</dbReference>
<dbReference type="InterPro" id="IPR035437">
    <property type="entry name" value="SNase_OB-fold_sf"/>
</dbReference>
<evidence type="ECO:0000313" key="8">
    <source>
        <dbReference type="EMBL" id="KAG9338342.1"/>
    </source>
</evidence>
<evidence type="ECO:0000256" key="5">
    <source>
        <dbReference type="SAM" id="MobiDB-lite"/>
    </source>
</evidence>
<evidence type="ECO:0000256" key="4">
    <source>
        <dbReference type="PROSITE-ProRule" id="PRU00134"/>
    </source>
</evidence>
<dbReference type="Pfam" id="PF01753">
    <property type="entry name" value="zf-MYND"/>
    <property type="match status" value="1"/>
</dbReference>
<feature type="compositionally biased region" description="Basic and acidic residues" evidence="5">
    <location>
        <begin position="902"/>
        <end position="915"/>
    </location>
</feature>
<dbReference type="InterPro" id="IPR002893">
    <property type="entry name" value="Znf_MYND"/>
</dbReference>
<dbReference type="FunFam" id="2.30.30.140:FF:000048">
    <property type="entry name" value="Tudor domain containing 1"/>
    <property type="match status" value="1"/>
</dbReference>
<sequence>MNNAKFQADVRPNLPLRPPATSLGNIPKIITPPFGEKKSCLTPNSNVTAMANAGEGNFRCTRCKRTYYCSVACQTEDWKAHRHICKPSTEEATRRNKTPEPVASPAVRADTVEQVKRVYLHELPRKEVSKGTELQASVMELRNPGKFFIHIQSVEMMETLRTITMALQKAYASSLGAEYLPDLGELCAVRYSQDKNWYRGAVQSVDASSKTASIFYIDFGNEEVVTLDWIQPLCAGVSPNAPCAVACRVAGMAAATGNWTEECCISARQLVMGKSLLVTVVDVSDDTGVWAVDFMLPAIGKKLSTFLLEQRYAVEETREAEDPNLQDIDSILSAALENFRRSSGGKQESMGAPHPEPLTQGLGDSFSAMVTHVQSPSELICQKVENASVIQELQMKLREYCALTPISEDFRPAPGSVCCSQFTEDRQWYRATVLGYSSETSVCVGYIDFGNSEEVDVSCLRPISAELAALPMQAIPCVLSGVKPVLGKWSDEAILLLKKLVCNKFVRVEIVGNQQGAALVVLTDERSDPQTNVSELLLATGHALPDNSSPPQATEHTLTADATPPCTDKMEEAAVNTPCSSPLEWSCAEIPCDGQVVELVISLIESPDEFYCHLYNAEGVEPLQGQWGRDAVHGFRALSVGRQLQARVRSITERGFGVELVSDGQNIAALLVAEDFAKAKGAFVMEWKTVELPRNKPFQPHLGKVPALMADLAEHCDWVPKAHPDPSSPQPGAACCAQLPGDRKWYRAVVLKVEGSEAEVVCADYGNVERIPVSNLLPISKRHLDPPFQIVRCALAAQWTPSVLEMFSAQLQSRVLASVESFDGSCNLLVLTLTGYTVQEASNAGSPVPQTTPSEQGTTATSKLAATSTAPATEGAEKMPAAINEGKVGPVTKAGSVPVETNSREEPQPDIKKATTDASPPSSDRKCCCSHLIQKIDQLEELIVQLMTQIGAPSLRP</sequence>
<dbReference type="Proteomes" id="UP000824540">
    <property type="component" value="Unassembled WGS sequence"/>
</dbReference>
<feature type="domain" description="Tudor" evidence="6">
    <location>
        <begin position="180"/>
        <end position="240"/>
    </location>
</feature>
<dbReference type="SMART" id="SM00333">
    <property type="entry name" value="TUDOR"/>
    <property type="match status" value="3"/>
</dbReference>
<dbReference type="InterPro" id="IPR047377">
    <property type="entry name" value="Tudor_TDRD1_rpt2"/>
</dbReference>
<protein>
    <recommendedName>
        <fullName evidence="10">Tudor domain-containing protein 1</fullName>
    </recommendedName>
</protein>
<feature type="region of interest" description="Disordered" evidence="5">
    <location>
        <begin position="842"/>
        <end position="924"/>
    </location>
</feature>
<feature type="domain" description="MYND-type" evidence="7">
    <location>
        <begin position="37"/>
        <end position="85"/>
    </location>
</feature>
<evidence type="ECO:0000259" key="7">
    <source>
        <dbReference type="PROSITE" id="PS50865"/>
    </source>
</evidence>
<evidence type="ECO:0000259" key="6">
    <source>
        <dbReference type="PROSITE" id="PS50304"/>
    </source>
</evidence>
<evidence type="ECO:0000256" key="2">
    <source>
        <dbReference type="ARBA" id="ARBA00022771"/>
    </source>
</evidence>
<dbReference type="AlphaFoldDB" id="A0A8T2NL25"/>
<dbReference type="PROSITE" id="PS50304">
    <property type="entry name" value="TUDOR"/>
    <property type="match status" value="3"/>
</dbReference>
<feature type="compositionally biased region" description="Polar residues" evidence="5">
    <location>
        <begin position="842"/>
        <end position="857"/>
    </location>
</feature>
<dbReference type="Pfam" id="PF00567">
    <property type="entry name" value="TUDOR"/>
    <property type="match status" value="3"/>
</dbReference>
<dbReference type="PANTHER" id="PTHR22948">
    <property type="entry name" value="TUDOR DOMAIN CONTAINING PROTEIN"/>
    <property type="match status" value="1"/>
</dbReference>
<evidence type="ECO:0000313" key="9">
    <source>
        <dbReference type="Proteomes" id="UP000824540"/>
    </source>
</evidence>
<gene>
    <name evidence="8" type="ORF">JZ751_025899</name>
</gene>
<dbReference type="PROSITE" id="PS50865">
    <property type="entry name" value="ZF_MYND_2"/>
    <property type="match status" value="1"/>
</dbReference>
<keyword evidence="9" id="KW-1185">Reference proteome</keyword>